<evidence type="ECO:0000313" key="1">
    <source>
        <dbReference type="EMBL" id="QXJ25907.1"/>
    </source>
</evidence>
<dbReference type="Proteomes" id="UP001049518">
    <property type="component" value="Chromosome"/>
</dbReference>
<evidence type="ECO:0008006" key="3">
    <source>
        <dbReference type="Google" id="ProtNLM"/>
    </source>
</evidence>
<evidence type="ECO:0000313" key="2">
    <source>
        <dbReference type="Proteomes" id="UP001049518"/>
    </source>
</evidence>
<organism evidence="1 2">
    <name type="scientific">Actinomadura graeca</name>
    <dbReference type="NCBI Taxonomy" id="2750812"/>
    <lineage>
        <taxon>Bacteria</taxon>
        <taxon>Bacillati</taxon>
        <taxon>Actinomycetota</taxon>
        <taxon>Actinomycetes</taxon>
        <taxon>Streptosporangiales</taxon>
        <taxon>Thermomonosporaceae</taxon>
        <taxon>Actinomadura</taxon>
    </lineage>
</organism>
<sequence>MSACAAADARSGAHEGEEGITLVGGRVPSTPVDLDKLGVYCPPLVQLSAATDRQPAYLLAWLRLERTAEWRAIVTFPHVTGDPPAARRLVSEVSGRSVRPLEPPAAYAAVPRLRLTLDGTVEPWEPPPPGDP</sequence>
<name>A0ABX8R4C4_9ACTN</name>
<accession>A0ABX8R4C4</accession>
<dbReference type="EMBL" id="CP059572">
    <property type="protein sequence ID" value="QXJ25907.1"/>
    <property type="molecule type" value="Genomic_DNA"/>
</dbReference>
<dbReference type="RefSeq" id="WP_231332122.1">
    <property type="nucleotide sequence ID" value="NZ_CP059572.1"/>
</dbReference>
<reference evidence="1" key="1">
    <citation type="submission" date="2020-07" db="EMBL/GenBank/DDBJ databases">
        <authorList>
            <person name="Tarantini F.S."/>
            <person name="Hong K.W."/>
            <person name="Chan K.G."/>
        </authorList>
    </citation>
    <scope>NUCLEOTIDE SEQUENCE</scope>
    <source>
        <strain evidence="1">32-07</strain>
    </source>
</reference>
<gene>
    <name evidence="1" type="ORF">AGRA3207_007476</name>
</gene>
<protein>
    <recommendedName>
        <fullName evidence="3">Lipoprotein</fullName>
    </recommendedName>
</protein>
<keyword evidence="2" id="KW-1185">Reference proteome</keyword>
<proteinExistence type="predicted"/>